<keyword evidence="4" id="KW-1185">Reference proteome</keyword>
<sequence length="274" mass="27980">MPGPVLPVPGPAAPSGARAGRGPVAGDRSGRGTVAGDHAGRGTVAGDRAGTVRRGSPDRGRRARRRAGALRRVTRVLAPVGVLTAALLLADPAGAPEPGATAVASVPVPAPAPAPGALLPPGPAPLVRSEPVRLRVDRLGLDTVPRPMGLAADRSMEVPADAGTVGWYTGAPTPGEVGPAVLTAHVDWKGLPGAFADLDTLEPGDEIRVDRADGTSVVFAVRRVGRFPKAEFPTAEVYGDLDHAGLRLITCGGVFDRSARSYVDNVVVFADQVR</sequence>
<proteinExistence type="predicted"/>
<dbReference type="Gene3D" id="2.40.260.10">
    <property type="entry name" value="Sortase"/>
    <property type="match status" value="1"/>
</dbReference>
<accession>A0ABU9AAB7</accession>
<dbReference type="InterPro" id="IPR023365">
    <property type="entry name" value="Sortase_dom-sf"/>
</dbReference>
<feature type="compositionally biased region" description="Low complexity" evidence="2">
    <location>
        <begin position="13"/>
        <end position="26"/>
    </location>
</feature>
<dbReference type="NCBIfam" id="NF033748">
    <property type="entry name" value="class_F_sortase"/>
    <property type="match status" value="1"/>
</dbReference>
<dbReference type="InterPro" id="IPR005754">
    <property type="entry name" value="Sortase"/>
</dbReference>
<name>A0ABU9AAB7_PSEA5</name>
<evidence type="ECO:0000256" key="2">
    <source>
        <dbReference type="SAM" id="MobiDB-lite"/>
    </source>
</evidence>
<dbReference type="CDD" id="cd05829">
    <property type="entry name" value="Sortase_F"/>
    <property type="match status" value="1"/>
</dbReference>
<dbReference type="Proteomes" id="UP001367513">
    <property type="component" value="Unassembled WGS sequence"/>
</dbReference>
<dbReference type="Pfam" id="PF04203">
    <property type="entry name" value="Sortase"/>
    <property type="match status" value="1"/>
</dbReference>
<evidence type="ECO:0000256" key="1">
    <source>
        <dbReference type="ARBA" id="ARBA00022801"/>
    </source>
</evidence>
<evidence type="ECO:0000313" key="3">
    <source>
        <dbReference type="EMBL" id="MEK6463328.1"/>
    </source>
</evidence>
<feature type="region of interest" description="Disordered" evidence="2">
    <location>
        <begin position="1"/>
        <end position="67"/>
    </location>
</feature>
<reference evidence="3 4" key="1">
    <citation type="submission" date="2024-03" db="EMBL/GenBank/DDBJ databases">
        <title>Draft genome sequence of Pseudonocardia carboxydivorans JCM 14827.</title>
        <authorList>
            <person name="Duangmal K."/>
        </authorList>
    </citation>
    <scope>NUCLEOTIDE SEQUENCE [LARGE SCALE GENOMIC DNA]</scope>
    <source>
        <strain evidence="3 4">JCM 14827</strain>
    </source>
</reference>
<dbReference type="InterPro" id="IPR042001">
    <property type="entry name" value="Sortase_F"/>
</dbReference>
<gene>
    <name evidence="3" type="ORF">WG925_06185</name>
</gene>
<feature type="compositionally biased region" description="Pro residues" evidence="2">
    <location>
        <begin position="1"/>
        <end position="12"/>
    </location>
</feature>
<organism evidence="3 4">
    <name type="scientific">Pseudonocardia alni subsp. carboxydivorans</name>
    <dbReference type="NCBI Taxonomy" id="415010"/>
    <lineage>
        <taxon>Bacteria</taxon>
        <taxon>Bacillati</taxon>
        <taxon>Actinomycetota</taxon>
        <taxon>Actinomycetes</taxon>
        <taxon>Pseudonocardiales</taxon>
        <taxon>Pseudonocardiaceae</taxon>
        <taxon>Pseudonocardia</taxon>
    </lineage>
</organism>
<dbReference type="EMBL" id="JBBPIX010000002">
    <property type="protein sequence ID" value="MEK6463328.1"/>
    <property type="molecule type" value="Genomic_DNA"/>
</dbReference>
<protein>
    <submittedName>
        <fullName evidence="3">Class F sortase</fullName>
    </submittedName>
</protein>
<comment type="caution">
    <text evidence="3">The sequence shown here is derived from an EMBL/GenBank/DDBJ whole genome shotgun (WGS) entry which is preliminary data.</text>
</comment>
<evidence type="ECO:0000313" key="4">
    <source>
        <dbReference type="Proteomes" id="UP001367513"/>
    </source>
</evidence>
<keyword evidence="1" id="KW-0378">Hydrolase</keyword>
<dbReference type="SUPFAM" id="SSF63817">
    <property type="entry name" value="Sortase"/>
    <property type="match status" value="1"/>
</dbReference>
<dbReference type="RefSeq" id="WP_346104860.1">
    <property type="nucleotide sequence ID" value="NZ_BAAAOD010000040.1"/>
</dbReference>